<proteinExistence type="predicted"/>
<keyword evidence="2" id="KW-1133">Transmembrane helix</keyword>
<evidence type="ECO:0000256" key="1">
    <source>
        <dbReference type="SAM" id="MobiDB-lite"/>
    </source>
</evidence>
<evidence type="ECO:0000313" key="5">
    <source>
        <dbReference type="Proteomes" id="UP000065734"/>
    </source>
</evidence>
<evidence type="ECO:0000313" key="4">
    <source>
        <dbReference type="EMBL" id="CUU43302.1"/>
    </source>
</evidence>
<dbReference type="RefSeq" id="WP_055038207.1">
    <property type="nucleotide sequence ID" value="NZ_AP014854.2"/>
</dbReference>
<dbReference type="KEGG" id="bvr:BVIR_2876"/>
<gene>
    <name evidence="3" type="ORF">BV133_1810</name>
    <name evidence="4" type="ORF">BVIRIDIS_23210</name>
</gene>
<dbReference type="EMBL" id="AP014854">
    <property type="protein sequence ID" value="BAR99403.1"/>
    <property type="molecule type" value="Genomic_DNA"/>
</dbReference>
<name>A0A0H5BPJ6_BLAVI</name>
<keyword evidence="2" id="KW-0472">Membrane</keyword>
<feature type="region of interest" description="Disordered" evidence="1">
    <location>
        <begin position="1"/>
        <end position="22"/>
    </location>
</feature>
<reference evidence="3" key="1">
    <citation type="journal article" date="2015" name="Genome Announc.">
        <title>Complete Genome Sequence of the Bacteriochlorophyll b-Producing Photosynthetic Bacterium Blastochloris viridis.</title>
        <authorList>
            <person name="Tsukatani Y."/>
            <person name="Hirose Y."/>
            <person name="Harada J."/>
            <person name="Misawa N."/>
            <person name="Mori K."/>
            <person name="Inoue K."/>
            <person name="Tamiaki H."/>
        </authorList>
    </citation>
    <scope>NUCLEOTIDE SEQUENCE [LARGE SCALE GENOMIC DNA]</scope>
    <source>
        <strain evidence="3">DSM 133</strain>
    </source>
</reference>
<dbReference type="OrthoDB" id="1495896at2"/>
<evidence type="ECO:0000256" key="2">
    <source>
        <dbReference type="SAM" id="Phobius"/>
    </source>
</evidence>
<dbReference type="AlphaFoldDB" id="A0A0H5BPJ6"/>
<reference evidence="5" key="3">
    <citation type="journal article" date="2016" name="Genome Announc.">
        <title>Revised genome sequence of the purple photosynthetic bacterium Blastochloris viridis.</title>
        <authorList>
            <person name="Liu L.N."/>
            <person name="Faulkner M."/>
            <person name="Liu X."/>
            <person name="Huang F."/>
            <person name="Darby A.C."/>
            <person name="Hall N."/>
        </authorList>
    </citation>
    <scope>NUCLEOTIDE SEQUENCE [LARGE SCALE GENOMIC DNA]</scope>
    <source>
        <strain evidence="5">ATCC 19567 / DSM 133 / F</strain>
    </source>
</reference>
<sequence>MPVSATPKPKQAQPGPELPRRPAARTLTGRAVLVWLLGFFALVFGVNGVMAWLALSSFSGTVVDSAYRASQRFNGELDAARAQAARHWAVTLDVQRGADGAAEVRLLARDGAGVPVSGVNAQVELQRPTDRHGDVALELGERGGGEFAGRVAELAAGQWDVVIAIAGAAGPVFRSRNRVVVP</sequence>
<protein>
    <submittedName>
        <fullName evidence="4">Putative integral membrane protein linked to a cation pump</fullName>
    </submittedName>
    <submittedName>
        <fullName evidence="3">Type cbb3 cytochrome oxidase biogenesis protein CcoH</fullName>
    </submittedName>
</protein>
<keyword evidence="5" id="KW-1185">Reference proteome</keyword>
<accession>A0A0H5BPJ6</accession>
<reference evidence="4" key="2">
    <citation type="submission" date="2015-11" db="EMBL/GenBank/DDBJ databases">
        <authorList>
            <person name="Zhang Y."/>
            <person name="Guo Z."/>
        </authorList>
    </citation>
    <scope>NUCLEOTIDE SEQUENCE</scope>
    <source>
        <strain evidence="4">1</strain>
    </source>
</reference>
<dbReference type="Pfam" id="PF05751">
    <property type="entry name" value="FixH"/>
    <property type="match status" value="1"/>
</dbReference>
<dbReference type="InterPro" id="IPR018037">
    <property type="entry name" value="FixH_proteobacterial"/>
</dbReference>
<dbReference type="InterPro" id="IPR008620">
    <property type="entry name" value="FixH"/>
</dbReference>
<dbReference type="EMBL" id="LN907867">
    <property type="protein sequence ID" value="CUU43302.1"/>
    <property type="molecule type" value="Genomic_DNA"/>
</dbReference>
<dbReference type="Proteomes" id="UP000065734">
    <property type="component" value="Chromosome I"/>
</dbReference>
<dbReference type="STRING" id="1079.BVIR_2876"/>
<organism evidence="4 5">
    <name type="scientific">Blastochloris viridis</name>
    <name type="common">Rhodopseudomonas viridis</name>
    <dbReference type="NCBI Taxonomy" id="1079"/>
    <lineage>
        <taxon>Bacteria</taxon>
        <taxon>Pseudomonadati</taxon>
        <taxon>Pseudomonadota</taxon>
        <taxon>Alphaproteobacteria</taxon>
        <taxon>Hyphomicrobiales</taxon>
        <taxon>Blastochloridaceae</taxon>
        <taxon>Blastochloris</taxon>
    </lineage>
</organism>
<feature type="transmembrane region" description="Helical" evidence="2">
    <location>
        <begin position="31"/>
        <end position="55"/>
    </location>
</feature>
<keyword evidence="2" id="KW-0812">Transmembrane</keyword>
<evidence type="ECO:0000313" key="3">
    <source>
        <dbReference type="EMBL" id="BAR99403.1"/>
    </source>
</evidence>
<dbReference type="PIRSF" id="PIRSF011386">
    <property type="entry name" value="FixH"/>
    <property type="match status" value="1"/>
</dbReference>